<proteinExistence type="predicted"/>
<evidence type="ECO:0000256" key="1">
    <source>
        <dbReference type="ARBA" id="ARBA00022741"/>
    </source>
</evidence>
<dbReference type="InterPro" id="IPR001245">
    <property type="entry name" value="Ser-Thr/Tyr_kinase_cat_dom"/>
</dbReference>
<dbReference type="AlphaFoldDB" id="K1PR80"/>
<dbReference type="GO" id="GO:0004672">
    <property type="term" value="F:protein kinase activity"/>
    <property type="evidence" value="ECO:0007669"/>
    <property type="project" value="InterPro"/>
</dbReference>
<feature type="region of interest" description="Disordered" evidence="3">
    <location>
        <begin position="1125"/>
        <end position="1150"/>
    </location>
</feature>
<sequence length="1166" mass="134190">MNVLAVIPVRTITGISTTANILTICCLFPASLTSAHLLTPVPVLPQVQHVHNGQIELGLSQGLHGTGHKLKIKSRNPQIGPVCFSPRNIDVRHGAKKQKHAKYIENNILNNDAFDKCYAGQNGEGKTRFLRCAETLHVQRLQKRKDLECLSSLLNINDQNFKKCVFRAIQESLLEMTLDETKVDIIDRCLVYVIQHLKDSEDEDTLQTHIVTIDTVIRCCAASAILYCDYKKTKKDSFSKISKSCSSINKIWNKMASRKAMKTEDPVCYQLLKGSMSLVAAFGKLRFGKQFEELFKCFDSTFSLSKHDRIVADIGQKGCIMEQLVVTFGIVSKMSANPPNMYEKFIQFIGPILVQRKGQRSLLRLDEDFQHLGYLIVCGVAFIYRKCMLCLDDIPQMQSTDLQKIIEDVVFLLRNNHLKIPEEMTDLILSLNATIAQPLILCLNLSEEKMQHLAEDYAEKVLPGLVIYNTNRKHLQKLSDHSHWMLSAGRFFSHSIRIGILIPGIANSQFKTNKSVDDSKGIENEFDILLKLQNGETHLNIVRMLAFNPLQSRLHFHVIEHYSTSLIDKVIESRLRQEYLPEDWMNSRLLDVACGFHFLHQRSIIHRDITLNSFSLKPISPDHEIAVLCNLEMACSSSNEASTIVGHIADVHGENIPTKWSAPESLWDCTFDVNTDSWMFGHVIHSLFTYGCEPYTELYSETTAEIMAKVVSCELKPYKWPCIPLSYHKLAANCLQFEKDKRPSMQIIIQQLEQLKQDQIKKDYYEYKRLPSKRDTYIEIKKRIPHSPNPDYAPLIFDQKDVIAPNEPIIRQKRFELGVQEKVTVKFHDKILPIMSHDFAEKIGILEWPPEKRVNLQKDEVEITLNYRVPTAKNILDWALQSKDYQINSIDIDIIYNITSLVEKMHQKRWIMVDIVGKYIHIQENNDFKILTFLNGPWTILRLYGRARGKMLPMEVIGHGEVSTGSDVYTLAMLFYEFYMALCGTELLQCRPFSKMHPSRILSHLQDGNIPDRPENCPKWLYDKVMKPCWDQDRTCRPTATEILTIITEYRPVREYYENPTIQEDTNSSFDEISLEIQTEHTDTSKELYDRFILGTSQQLDTNFIDEKNCETNDSSDEEYCEVTSIEKRSSPGDDSKTEDQCGQSRYVNFPDKQTKEMGGVFQQWV</sequence>
<dbReference type="HOGENOM" id="CLU_274669_0_0_1"/>
<accession>K1PR80</accession>
<dbReference type="PANTHER" id="PTHR24418">
    <property type="entry name" value="TYROSINE-PROTEIN KINASE"/>
    <property type="match status" value="1"/>
</dbReference>
<dbReference type="InterPro" id="IPR050198">
    <property type="entry name" value="Non-receptor_tyrosine_kinases"/>
</dbReference>
<dbReference type="PROSITE" id="PS50011">
    <property type="entry name" value="PROTEIN_KINASE_DOM"/>
    <property type="match status" value="1"/>
</dbReference>
<dbReference type="InParanoid" id="K1PR80"/>
<dbReference type="SUPFAM" id="SSF56112">
    <property type="entry name" value="Protein kinase-like (PK-like)"/>
    <property type="match status" value="2"/>
</dbReference>
<protein>
    <submittedName>
        <fullName evidence="4">Macrophage colony-stimulating factor 1 receptor 2</fullName>
    </submittedName>
</protein>
<name>K1PR80_MAGGI</name>
<dbReference type="EMBL" id="JH815923">
    <property type="protein sequence ID" value="EKC18930.1"/>
    <property type="molecule type" value="Genomic_DNA"/>
</dbReference>
<gene>
    <name evidence="4" type="ORF">CGI_10010404</name>
</gene>
<feature type="compositionally biased region" description="Basic and acidic residues" evidence="3">
    <location>
        <begin position="1125"/>
        <end position="1140"/>
    </location>
</feature>
<evidence type="ECO:0000256" key="2">
    <source>
        <dbReference type="ARBA" id="ARBA00022840"/>
    </source>
</evidence>
<keyword evidence="2" id="KW-0067">ATP-binding</keyword>
<evidence type="ECO:0000313" key="4">
    <source>
        <dbReference type="EMBL" id="EKC18930.1"/>
    </source>
</evidence>
<reference evidence="4" key="1">
    <citation type="journal article" date="2012" name="Nature">
        <title>The oyster genome reveals stress adaptation and complexity of shell formation.</title>
        <authorList>
            <person name="Zhang G."/>
            <person name="Fang X."/>
            <person name="Guo X."/>
            <person name="Li L."/>
            <person name="Luo R."/>
            <person name="Xu F."/>
            <person name="Yang P."/>
            <person name="Zhang L."/>
            <person name="Wang X."/>
            <person name="Qi H."/>
            <person name="Xiong Z."/>
            <person name="Que H."/>
            <person name="Xie Y."/>
            <person name="Holland P.W."/>
            <person name="Paps J."/>
            <person name="Zhu Y."/>
            <person name="Wu F."/>
            <person name="Chen Y."/>
            <person name="Wang J."/>
            <person name="Peng C."/>
            <person name="Meng J."/>
            <person name="Yang L."/>
            <person name="Liu J."/>
            <person name="Wen B."/>
            <person name="Zhang N."/>
            <person name="Huang Z."/>
            <person name="Zhu Q."/>
            <person name="Feng Y."/>
            <person name="Mount A."/>
            <person name="Hedgecock D."/>
            <person name="Xu Z."/>
            <person name="Liu Y."/>
            <person name="Domazet-Loso T."/>
            <person name="Du Y."/>
            <person name="Sun X."/>
            <person name="Zhang S."/>
            <person name="Liu B."/>
            <person name="Cheng P."/>
            <person name="Jiang X."/>
            <person name="Li J."/>
            <person name="Fan D."/>
            <person name="Wang W."/>
            <person name="Fu W."/>
            <person name="Wang T."/>
            <person name="Wang B."/>
            <person name="Zhang J."/>
            <person name="Peng Z."/>
            <person name="Li Y."/>
            <person name="Li N."/>
            <person name="Wang J."/>
            <person name="Chen M."/>
            <person name="He Y."/>
            <person name="Tan F."/>
            <person name="Song X."/>
            <person name="Zheng Q."/>
            <person name="Huang R."/>
            <person name="Yang H."/>
            <person name="Du X."/>
            <person name="Chen L."/>
            <person name="Yang M."/>
            <person name="Gaffney P.M."/>
            <person name="Wang S."/>
            <person name="Luo L."/>
            <person name="She Z."/>
            <person name="Ming Y."/>
            <person name="Huang W."/>
            <person name="Zhang S."/>
            <person name="Huang B."/>
            <person name="Zhang Y."/>
            <person name="Qu T."/>
            <person name="Ni P."/>
            <person name="Miao G."/>
            <person name="Wang J."/>
            <person name="Wang Q."/>
            <person name="Steinberg C.E."/>
            <person name="Wang H."/>
            <person name="Li N."/>
            <person name="Qian L."/>
            <person name="Zhang G."/>
            <person name="Li Y."/>
            <person name="Yang H."/>
            <person name="Liu X."/>
            <person name="Wang J."/>
            <person name="Yin Y."/>
            <person name="Wang J."/>
        </authorList>
    </citation>
    <scope>NUCLEOTIDE SEQUENCE [LARGE SCALE GENOMIC DNA]</scope>
    <source>
        <strain evidence="4">05x7-T-G4-1.051#20</strain>
    </source>
</reference>
<dbReference type="InterPro" id="IPR000719">
    <property type="entry name" value="Prot_kinase_dom"/>
</dbReference>
<dbReference type="InterPro" id="IPR011009">
    <property type="entry name" value="Kinase-like_dom_sf"/>
</dbReference>
<dbReference type="GO" id="GO:0005524">
    <property type="term" value="F:ATP binding"/>
    <property type="evidence" value="ECO:0007669"/>
    <property type="project" value="UniProtKB-KW"/>
</dbReference>
<keyword evidence="1" id="KW-0547">Nucleotide-binding</keyword>
<organism evidence="4">
    <name type="scientific">Magallana gigas</name>
    <name type="common">Pacific oyster</name>
    <name type="synonym">Crassostrea gigas</name>
    <dbReference type="NCBI Taxonomy" id="29159"/>
    <lineage>
        <taxon>Eukaryota</taxon>
        <taxon>Metazoa</taxon>
        <taxon>Spiralia</taxon>
        <taxon>Lophotrochozoa</taxon>
        <taxon>Mollusca</taxon>
        <taxon>Bivalvia</taxon>
        <taxon>Autobranchia</taxon>
        <taxon>Pteriomorphia</taxon>
        <taxon>Ostreida</taxon>
        <taxon>Ostreoidea</taxon>
        <taxon>Ostreidae</taxon>
        <taxon>Magallana</taxon>
    </lineage>
</organism>
<dbReference type="Gene3D" id="1.10.510.10">
    <property type="entry name" value="Transferase(Phosphotransferase) domain 1"/>
    <property type="match status" value="2"/>
</dbReference>
<evidence type="ECO:0000256" key="3">
    <source>
        <dbReference type="SAM" id="MobiDB-lite"/>
    </source>
</evidence>
<dbReference type="Pfam" id="PF07714">
    <property type="entry name" value="PK_Tyr_Ser-Thr"/>
    <property type="match status" value="2"/>
</dbReference>
<keyword evidence="4" id="KW-0675">Receptor</keyword>